<dbReference type="GO" id="GO:0032259">
    <property type="term" value="P:methylation"/>
    <property type="evidence" value="ECO:0007669"/>
    <property type="project" value="UniProtKB-KW"/>
</dbReference>
<dbReference type="InterPro" id="IPR029063">
    <property type="entry name" value="SAM-dependent_MTases_sf"/>
</dbReference>
<sequence>MHKSVHGDAIKLMKNIKNNSIDLIHTDPPYKNYQSQRTIKKQKEIKKGGFSFEWLMNEVNRVLKPGKHFYIWCDAKTFSDAYVALQNTKGLVYKNMIIWVKNNHGSGDLKSGFAPQHEICIFGHKGKGIQFYSKRPSDVLYKKSDNGCISFYNKVSASRAGHPTVKPHEIIVKFIEASTKKGEVVLDMYAGSFSTAKAAKDLGRKSISFELNKNYFSKFGKI</sequence>
<dbReference type="GO" id="GO:0008170">
    <property type="term" value="F:N-methyltransferase activity"/>
    <property type="evidence" value="ECO:0007669"/>
    <property type="project" value="InterPro"/>
</dbReference>
<dbReference type="Pfam" id="PF01555">
    <property type="entry name" value="N6_N4_Mtase"/>
    <property type="match status" value="1"/>
</dbReference>
<evidence type="ECO:0000256" key="3">
    <source>
        <dbReference type="ARBA" id="ARBA00022691"/>
    </source>
</evidence>
<dbReference type="PRINTS" id="PR00506">
    <property type="entry name" value="D21N6MTFRASE"/>
</dbReference>
<keyword evidence="3" id="KW-0949">S-adenosyl-L-methionine</keyword>
<feature type="domain" description="DNA methylase N-4/N-6" evidence="4">
    <location>
        <begin position="21"/>
        <end position="217"/>
    </location>
</feature>
<proteinExistence type="predicted"/>
<evidence type="ECO:0000313" key="5">
    <source>
        <dbReference type="EMBL" id="QHT37065.1"/>
    </source>
</evidence>
<dbReference type="SUPFAM" id="SSF53335">
    <property type="entry name" value="S-adenosyl-L-methionine-dependent methyltransferases"/>
    <property type="match status" value="1"/>
</dbReference>
<keyword evidence="2" id="KW-0808">Transferase</keyword>
<organism evidence="5">
    <name type="scientific">viral metagenome</name>
    <dbReference type="NCBI Taxonomy" id="1070528"/>
    <lineage>
        <taxon>unclassified sequences</taxon>
        <taxon>metagenomes</taxon>
        <taxon>organismal metagenomes</taxon>
    </lineage>
</organism>
<dbReference type="Gene3D" id="3.40.50.150">
    <property type="entry name" value="Vaccinia Virus protein VP39"/>
    <property type="match status" value="1"/>
</dbReference>
<reference evidence="5" key="1">
    <citation type="journal article" date="2020" name="Nature">
        <title>Giant virus diversity and host interactions through global metagenomics.</title>
        <authorList>
            <person name="Schulz F."/>
            <person name="Roux S."/>
            <person name="Paez-Espino D."/>
            <person name="Jungbluth S."/>
            <person name="Walsh D.A."/>
            <person name="Denef V.J."/>
            <person name="McMahon K.D."/>
            <person name="Konstantinidis K.T."/>
            <person name="Eloe-Fadrosh E.A."/>
            <person name="Kyrpides N.C."/>
            <person name="Woyke T."/>
        </authorList>
    </citation>
    <scope>NUCLEOTIDE SEQUENCE</scope>
    <source>
        <strain evidence="5">GVMAG-S-ERX555967-131</strain>
    </source>
</reference>
<protein>
    <recommendedName>
        <fullName evidence="4">DNA methylase N-4/N-6 domain-containing protein</fullName>
    </recommendedName>
</protein>
<accession>A0A6C0FD10</accession>
<dbReference type="EMBL" id="MN738789">
    <property type="protein sequence ID" value="QHT37065.1"/>
    <property type="molecule type" value="Genomic_DNA"/>
</dbReference>
<dbReference type="InterPro" id="IPR002941">
    <property type="entry name" value="DNA_methylase_N4/N6"/>
</dbReference>
<name>A0A6C0FD10_9ZZZZ</name>
<evidence type="ECO:0000259" key="4">
    <source>
        <dbReference type="Pfam" id="PF01555"/>
    </source>
</evidence>
<evidence type="ECO:0000256" key="1">
    <source>
        <dbReference type="ARBA" id="ARBA00022603"/>
    </source>
</evidence>
<dbReference type="GO" id="GO:0003677">
    <property type="term" value="F:DNA binding"/>
    <property type="evidence" value="ECO:0007669"/>
    <property type="project" value="InterPro"/>
</dbReference>
<dbReference type="AlphaFoldDB" id="A0A6C0FD10"/>
<evidence type="ECO:0000256" key="2">
    <source>
        <dbReference type="ARBA" id="ARBA00022679"/>
    </source>
</evidence>
<keyword evidence="1" id="KW-0489">Methyltransferase</keyword>
<dbReference type="InterPro" id="IPR002295">
    <property type="entry name" value="N4/N6-MTase_EcoPI_Mod-like"/>
</dbReference>